<evidence type="ECO:0000256" key="3">
    <source>
        <dbReference type="ARBA" id="ARBA00022806"/>
    </source>
</evidence>
<evidence type="ECO:0000256" key="5">
    <source>
        <dbReference type="PROSITE-ProRule" id="PRU00560"/>
    </source>
</evidence>
<reference evidence="7 8" key="1">
    <citation type="submission" date="2017-11" db="EMBL/GenBank/DDBJ databases">
        <title>Genomic Encyclopedia of Archaeal and Bacterial Type Strains, Phase II (KMG-II): From Individual Species to Whole Genera.</title>
        <authorList>
            <person name="Goeker M."/>
        </authorList>
    </citation>
    <scope>NUCLEOTIDE SEQUENCE [LARGE SCALE GENOMIC DNA]</scope>
    <source>
        <strain evidence="7 8">DSM 27763</strain>
    </source>
</reference>
<dbReference type="GO" id="GO:0016787">
    <property type="term" value="F:hydrolase activity"/>
    <property type="evidence" value="ECO:0007669"/>
    <property type="project" value="UniProtKB-UniRule"/>
</dbReference>
<dbReference type="GO" id="GO:0043138">
    <property type="term" value="F:3'-5' DNA helicase activity"/>
    <property type="evidence" value="ECO:0007669"/>
    <property type="project" value="TreeGrafter"/>
</dbReference>
<protein>
    <submittedName>
        <fullName evidence="7">DNA helicase IV</fullName>
    </submittedName>
</protein>
<comment type="caution">
    <text evidence="7">The sequence shown here is derived from an EMBL/GenBank/DDBJ whole genome shotgun (WGS) entry which is preliminary data.</text>
</comment>
<dbReference type="AlphaFoldDB" id="A0A0B2B360"/>
<feature type="domain" description="UvrD-like helicase ATP-binding" evidence="6">
    <location>
        <begin position="185"/>
        <end position="563"/>
    </location>
</feature>
<dbReference type="GO" id="GO:0005829">
    <property type="term" value="C:cytosol"/>
    <property type="evidence" value="ECO:0007669"/>
    <property type="project" value="TreeGrafter"/>
</dbReference>
<dbReference type="RefSeq" id="WP_039363723.1">
    <property type="nucleotide sequence ID" value="NZ_PGEZ01000001.1"/>
</dbReference>
<evidence type="ECO:0000313" key="8">
    <source>
        <dbReference type="Proteomes" id="UP000230842"/>
    </source>
</evidence>
<feature type="binding site" evidence="5">
    <location>
        <begin position="206"/>
        <end position="213"/>
    </location>
    <ligand>
        <name>ATP</name>
        <dbReference type="ChEBI" id="CHEBI:30616"/>
    </ligand>
</feature>
<dbReference type="PROSITE" id="PS51198">
    <property type="entry name" value="UVRD_HELICASE_ATP_BIND"/>
    <property type="match status" value="1"/>
</dbReference>
<keyword evidence="8" id="KW-1185">Reference proteome</keyword>
<dbReference type="Gene3D" id="3.40.50.300">
    <property type="entry name" value="P-loop containing nucleotide triphosphate hydrolases"/>
    <property type="match status" value="3"/>
</dbReference>
<proteinExistence type="predicted"/>
<dbReference type="InterPro" id="IPR000212">
    <property type="entry name" value="DNA_helicase_UvrD/REP"/>
</dbReference>
<sequence length="710" mass="77661">MEPSTSPSVEQRELADEQAYVDVVYDRLEESTKAAQSLAREGYARGHVGHEGGLVERDAMVYQASKRLAALNAAHEGLVFGRLDLAGGEKRYVGRIGVRDAEREVLLVDWRAPAASLFYQATAQDPVGVVRRRVLRSRGVTVTGVEDELLDPDQAPEDMVVVGEGALLASLSRARDASMHSVVATIQKEQDEAIRAPMRGATIIGGGPGTGKTVVALHRAAYLLYVDRRRFESGGVLVVGPSGVFMGYIERVLPSLGETSVTLRSLGEVVDGVSADRHDAPAAAAVKGSARMATLLSRAARAAQPGEPRELRYFYRDDVLRLDGAALDALRRRLLSGQPRNRAYGRVEEALLDTLWSQVSGDRALEKSRDEFDKVLTNDDRFLDFAAAWWPPLDPVAVWESLADPAVLSAYAGDLLSAEEIDALLASWHGADAGIPSVEDVPLIDELRYLLGEVPEDDGDDDPYDVKQLMSFEREESERRKVRATTSIEDDSYAHVLVDEAQDLSPMQWRMLGRRGKYASWTIVGDPAQSSWPHADEAAQARAKALDGKPEHTFRLSTNYRNSAEIYDFAAEVASAMIPDADTPDAVRRTGVEPVHEEVPADGVAGAVRSGVRDLADRVEGSIAVVVPADRRDEVAAWLAEEREDLGRLRVLDGLDTKGLEFDAVLVVEPDQIVEESPAGWRTLYVVLTRATQLLLTVGSSRRWLDRLTD</sequence>
<evidence type="ECO:0000313" key="7">
    <source>
        <dbReference type="EMBL" id="PJJ57918.1"/>
    </source>
</evidence>
<dbReference type="InterPro" id="IPR027417">
    <property type="entry name" value="P-loop_NTPase"/>
</dbReference>
<dbReference type="GO" id="GO:0005524">
    <property type="term" value="F:ATP binding"/>
    <property type="evidence" value="ECO:0007669"/>
    <property type="project" value="UniProtKB-UniRule"/>
</dbReference>
<keyword evidence="4 5" id="KW-0067">ATP-binding</keyword>
<dbReference type="GO" id="GO:0000725">
    <property type="term" value="P:recombinational repair"/>
    <property type="evidence" value="ECO:0007669"/>
    <property type="project" value="TreeGrafter"/>
</dbReference>
<dbReference type="PANTHER" id="PTHR11070:SF45">
    <property type="entry name" value="DNA 3'-5' HELICASE"/>
    <property type="match status" value="1"/>
</dbReference>
<dbReference type="GO" id="GO:0003677">
    <property type="term" value="F:DNA binding"/>
    <property type="evidence" value="ECO:0007669"/>
    <property type="project" value="InterPro"/>
</dbReference>
<evidence type="ECO:0000259" key="6">
    <source>
        <dbReference type="PROSITE" id="PS51198"/>
    </source>
</evidence>
<dbReference type="SUPFAM" id="SSF52540">
    <property type="entry name" value="P-loop containing nucleoside triphosphate hydrolases"/>
    <property type="match status" value="1"/>
</dbReference>
<accession>A0A0B2B360</accession>
<dbReference type="PANTHER" id="PTHR11070">
    <property type="entry name" value="UVRD / RECB / PCRA DNA HELICASE FAMILY MEMBER"/>
    <property type="match status" value="1"/>
</dbReference>
<dbReference type="Pfam" id="PF13245">
    <property type="entry name" value="AAA_19"/>
    <property type="match status" value="1"/>
</dbReference>
<keyword evidence="1 5" id="KW-0547">Nucleotide-binding</keyword>
<dbReference type="EMBL" id="PGEZ01000001">
    <property type="protein sequence ID" value="PJJ57918.1"/>
    <property type="molecule type" value="Genomic_DNA"/>
</dbReference>
<organism evidence="7 8">
    <name type="scientific">Mumia flava</name>
    <dbReference type="NCBI Taxonomy" id="1348852"/>
    <lineage>
        <taxon>Bacteria</taxon>
        <taxon>Bacillati</taxon>
        <taxon>Actinomycetota</taxon>
        <taxon>Actinomycetes</taxon>
        <taxon>Propionibacteriales</taxon>
        <taxon>Nocardioidaceae</taxon>
        <taxon>Mumia</taxon>
    </lineage>
</organism>
<gene>
    <name evidence="7" type="ORF">CLV56_2157</name>
</gene>
<evidence type="ECO:0000256" key="1">
    <source>
        <dbReference type="ARBA" id="ARBA00022741"/>
    </source>
</evidence>
<evidence type="ECO:0000256" key="2">
    <source>
        <dbReference type="ARBA" id="ARBA00022801"/>
    </source>
</evidence>
<dbReference type="InterPro" id="IPR014016">
    <property type="entry name" value="UvrD-like_ATP-bd"/>
</dbReference>
<evidence type="ECO:0000256" key="4">
    <source>
        <dbReference type="ARBA" id="ARBA00022840"/>
    </source>
</evidence>
<dbReference type="Proteomes" id="UP000230842">
    <property type="component" value="Unassembled WGS sequence"/>
</dbReference>
<keyword evidence="2 5" id="KW-0378">Hydrolase</keyword>
<name>A0A0B2B360_9ACTN</name>
<keyword evidence="3 5" id="KW-0347">Helicase</keyword>